<sequence>MFNKFESLIDLFEKKWDAELVPTYEKLKQRISQSRVLSKQETQEIINELTIHYRLFFATVTNTFAPYQDQLNETEHLKLKKFLDDVNESFQTDVNEFKNIHNQKMALLRNYFFQKQAAQLPLPTFEEQYLTGQIFPSDPPEAYPQYYTYDFK</sequence>
<accession>A0A0W0RX57</accession>
<dbReference type="PATRIC" id="fig|447.4.peg.840"/>
<proteinExistence type="predicted"/>
<reference evidence="1 2" key="1">
    <citation type="submission" date="2015-11" db="EMBL/GenBank/DDBJ databases">
        <title>Genomic analysis of 38 Legionella species identifies large and diverse effector repertoires.</title>
        <authorList>
            <person name="Burstein D."/>
            <person name="Amaro F."/>
            <person name="Zusman T."/>
            <person name="Lifshitz Z."/>
            <person name="Cohen O."/>
            <person name="Gilbert J.A."/>
            <person name="Pupko T."/>
            <person name="Shuman H.A."/>
            <person name="Segal G."/>
        </authorList>
    </citation>
    <scope>NUCLEOTIDE SEQUENCE [LARGE SCALE GENOMIC DNA]</scope>
    <source>
        <strain evidence="1 2">WIGA</strain>
    </source>
</reference>
<name>A0A0W0RX57_LEGBO</name>
<dbReference type="OrthoDB" id="5648517at2"/>
<dbReference type="EMBL" id="LNXU01000008">
    <property type="protein sequence ID" value="KTC75676.1"/>
    <property type="molecule type" value="Genomic_DNA"/>
</dbReference>
<evidence type="ECO:0000313" key="1">
    <source>
        <dbReference type="EMBL" id="KTC75676.1"/>
    </source>
</evidence>
<dbReference type="RefSeq" id="WP_058458468.1">
    <property type="nucleotide sequence ID" value="NZ_CAAAIY010000028.1"/>
</dbReference>
<keyword evidence="2" id="KW-1185">Reference proteome</keyword>
<dbReference type="Proteomes" id="UP000054695">
    <property type="component" value="Unassembled WGS sequence"/>
</dbReference>
<evidence type="ECO:0000313" key="2">
    <source>
        <dbReference type="Proteomes" id="UP000054695"/>
    </source>
</evidence>
<comment type="caution">
    <text evidence="1">The sequence shown here is derived from an EMBL/GenBank/DDBJ whole genome shotgun (WGS) entry which is preliminary data.</text>
</comment>
<protein>
    <submittedName>
        <fullName evidence="1">Uncharacterized protein</fullName>
    </submittedName>
</protein>
<dbReference type="AlphaFoldDB" id="A0A0W0RX57"/>
<organism evidence="1 2">
    <name type="scientific">Legionella bozemanae</name>
    <name type="common">Fluoribacter bozemanae</name>
    <dbReference type="NCBI Taxonomy" id="447"/>
    <lineage>
        <taxon>Bacteria</taxon>
        <taxon>Pseudomonadati</taxon>
        <taxon>Pseudomonadota</taxon>
        <taxon>Gammaproteobacteria</taxon>
        <taxon>Legionellales</taxon>
        <taxon>Legionellaceae</taxon>
        <taxon>Legionella</taxon>
    </lineage>
</organism>
<gene>
    <name evidence="1" type="ORF">Lboz_0776</name>
</gene>